<dbReference type="Proteomes" id="UP001172102">
    <property type="component" value="Unassembled WGS sequence"/>
</dbReference>
<dbReference type="SUPFAM" id="SSF52540">
    <property type="entry name" value="P-loop containing nucleoside triphosphate hydrolases"/>
    <property type="match status" value="1"/>
</dbReference>
<evidence type="ECO:0000313" key="3">
    <source>
        <dbReference type="Proteomes" id="UP001172102"/>
    </source>
</evidence>
<evidence type="ECO:0000259" key="1">
    <source>
        <dbReference type="Pfam" id="PF00004"/>
    </source>
</evidence>
<keyword evidence="3" id="KW-1185">Reference proteome</keyword>
<protein>
    <recommendedName>
        <fullName evidence="1">ATPase AAA-type core domain-containing protein</fullName>
    </recommendedName>
</protein>
<dbReference type="PANTHER" id="PTHR46411">
    <property type="entry name" value="FAMILY ATPASE, PUTATIVE-RELATED"/>
    <property type="match status" value="1"/>
</dbReference>
<dbReference type="EMBL" id="JAUKUA010000006">
    <property type="protein sequence ID" value="KAK0707830.1"/>
    <property type="molecule type" value="Genomic_DNA"/>
</dbReference>
<evidence type="ECO:0000313" key="2">
    <source>
        <dbReference type="EMBL" id="KAK0707830.1"/>
    </source>
</evidence>
<dbReference type="GO" id="GO:0005524">
    <property type="term" value="F:ATP binding"/>
    <property type="evidence" value="ECO:0007669"/>
    <property type="project" value="InterPro"/>
</dbReference>
<sequence>MLCAGDLGTTAESVEASLETSLETNFSLANRWGCILLLDEADVFLAKRTPQDFKRNGLVSVFLRVLEYYAGVLSLTTNRISDIDEAFGSRIHISLHYPQLTQSATKEMFELNLRLIKQRFAEKNRKLEVEEQLILDAADRYWKTRKKMRWNGNVFCRDRPRRSSNSLNSHNTTGWLAATSQSWHLPLMGRLPPGFPPNLPPS</sequence>
<dbReference type="Gene3D" id="3.40.50.300">
    <property type="entry name" value="P-loop containing nucleotide triphosphate hydrolases"/>
    <property type="match status" value="1"/>
</dbReference>
<dbReference type="InterPro" id="IPR003959">
    <property type="entry name" value="ATPase_AAA_core"/>
</dbReference>
<reference evidence="2" key="1">
    <citation type="submission" date="2023-06" db="EMBL/GenBank/DDBJ databases">
        <title>Genome-scale phylogeny and comparative genomics of the fungal order Sordariales.</title>
        <authorList>
            <consortium name="Lawrence Berkeley National Laboratory"/>
            <person name="Hensen N."/>
            <person name="Bonometti L."/>
            <person name="Westerberg I."/>
            <person name="Brannstrom I.O."/>
            <person name="Guillou S."/>
            <person name="Cros-Aarteil S."/>
            <person name="Calhoun S."/>
            <person name="Haridas S."/>
            <person name="Kuo A."/>
            <person name="Mondo S."/>
            <person name="Pangilinan J."/>
            <person name="Riley R."/>
            <person name="Labutti K."/>
            <person name="Andreopoulos B."/>
            <person name="Lipzen A."/>
            <person name="Chen C."/>
            <person name="Yanf M."/>
            <person name="Daum C."/>
            <person name="Ng V."/>
            <person name="Clum A."/>
            <person name="Steindorff A."/>
            <person name="Ohm R."/>
            <person name="Martin F."/>
            <person name="Silar P."/>
            <person name="Natvig D."/>
            <person name="Lalanne C."/>
            <person name="Gautier V."/>
            <person name="Ament-Velasquez S.L."/>
            <person name="Kruys A."/>
            <person name="Hutchinson M.I."/>
            <person name="Powell A.J."/>
            <person name="Barry K."/>
            <person name="Miller A.N."/>
            <person name="Grigoriev I.V."/>
            <person name="Debuchy R."/>
            <person name="Gladieux P."/>
            <person name="Thoren M.H."/>
            <person name="Johannesson H."/>
        </authorList>
    </citation>
    <scope>NUCLEOTIDE SEQUENCE</scope>
    <source>
        <strain evidence="2">SMH4607-1</strain>
    </source>
</reference>
<proteinExistence type="predicted"/>
<dbReference type="Pfam" id="PF00004">
    <property type="entry name" value="AAA"/>
    <property type="match status" value="1"/>
</dbReference>
<organism evidence="2 3">
    <name type="scientific">Lasiosphaeris hirsuta</name>
    <dbReference type="NCBI Taxonomy" id="260670"/>
    <lineage>
        <taxon>Eukaryota</taxon>
        <taxon>Fungi</taxon>
        <taxon>Dikarya</taxon>
        <taxon>Ascomycota</taxon>
        <taxon>Pezizomycotina</taxon>
        <taxon>Sordariomycetes</taxon>
        <taxon>Sordariomycetidae</taxon>
        <taxon>Sordariales</taxon>
        <taxon>Lasiosphaeriaceae</taxon>
        <taxon>Lasiosphaeris</taxon>
    </lineage>
</organism>
<dbReference type="AlphaFoldDB" id="A0AA40A1Y8"/>
<feature type="domain" description="ATPase AAA-type core" evidence="1">
    <location>
        <begin position="21"/>
        <end position="96"/>
    </location>
</feature>
<comment type="caution">
    <text evidence="2">The sequence shown here is derived from an EMBL/GenBank/DDBJ whole genome shotgun (WGS) entry which is preliminary data.</text>
</comment>
<dbReference type="GO" id="GO:0016887">
    <property type="term" value="F:ATP hydrolysis activity"/>
    <property type="evidence" value="ECO:0007669"/>
    <property type="project" value="InterPro"/>
</dbReference>
<accession>A0AA40A1Y8</accession>
<dbReference type="InterPro" id="IPR027417">
    <property type="entry name" value="P-loop_NTPase"/>
</dbReference>
<dbReference type="PANTHER" id="PTHR46411:SF2">
    <property type="entry name" value="AAA+ ATPASE DOMAIN-CONTAINING PROTEIN"/>
    <property type="match status" value="1"/>
</dbReference>
<name>A0AA40A1Y8_9PEZI</name>
<gene>
    <name evidence="2" type="ORF">B0H67DRAFT_323180</name>
</gene>